<keyword evidence="3" id="KW-1015">Disulfide bond</keyword>
<dbReference type="Pfam" id="PF00094">
    <property type="entry name" value="VWD"/>
    <property type="match status" value="1"/>
</dbReference>
<dbReference type="SMART" id="SM00216">
    <property type="entry name" value="VWD"/>
    <property type="match status" value="1"/>
</dbReference>
<evidence type="ECO:0000256" key="2">
    <source>
        <dbReference type="ARBA" id="ARBA00022525"/>
    </source>
</evidence>
<keyword evidence="4" id="KW-0325">Glycoprotein</keyword>
<evidence type="ECO:0000256" key="4">
    <source>
        <dbReference type="ARBA" id="ARBA00023180"/>
    </source>
</evidence>
<dbReference type="SUPFAM" id="SSF57603">
    <property type="entry name" value="FnI-like domain"/>
    <property type="match status" value="1"/>
</dbReference>
<dbReference type="Proteomes" id="UP001444071">
    <property type="component" value="Unassembled WGS sequence"/>
</dbReference>
<organism evidence="6 7">
    <name type="scientific">Xenotaenia resolanae</name>
    <dbReference type="NCBI Taxonomy" id="208358"/>
    <lineage>
        <taxon>Eukaryota</taxon>
        <taxon>Metazoa</taxon>
        <taxon>Chordata</taxon>
        <taxon>Craniata</taxon>
        <taxon>Vertebrata</taxon>
        <taxon>Euteleostomi</taxon>
        <taxon>Actinopterygii</taxon>
        <taxon>Neopterygii</taxon>
        <taxon>Teleostei</taxon>
        <taxon>Neoteleostei</taxon>
        <taxon>Acanthomorphata</taxon>
        <taxon>Ovalentaria</taxon>
        <taxon>Atherinomorphae</taxon>
        <taxon>Cyprinodontiformes</taxon>
        <taxon>Goodeidae</taxon>
        <taxon>Xenotaenia</taxon>
    </lineage>
</organism>
<dbReference type="PANTHER" id="PTHR11339">
    <property type="entry name" value="EXTRACELLULAR MATRIX GLYCOPROTEIN RELATED"/>
    <property type="match status" value="1"/>
</dbReference>
<gene>
    <name evidence="6" type="ORF">XENORESO_009524</name>
</gene>
<protein>
    <recommendedName>
        <fullName evidence="5">VWFD domain-containing protein</fullName>
    </recommendedName>
</protein>
<dbReference type="InterPro" id="IPR014853">
    <property type="entry name" value="VWF/SSPO/ZAN-like_Cys-rich_dom"/>
</dbReference>
<evidence type="ECO:0000256" key="1">
    <source>
        <dbReference type="ARBA" id="ARBA00004613"/>
    </source>
</evidence>
<name>A0ABV0WWB1_9TELE</name>
<proteinExistence type="predicted"/>
<dbReference type="InterPro" id="IPR050780">
    <property type="entry name" value="Mucin_vWF_Thrombospondin_sf"/>
</dbReference>
<sequence>DDRCVLPDECPCHHNGQLYYTNDTITKDCNTCVCKERHWHCTQTICAGVCVATGDPHYVTFDGRCYSFLGDCQYVLARENSGLFSVTAENVPCGSTGVTCTKSVTLSLGNTVIHLLRGKAVTVNGMPVTLPKSYSGSGLTLERVGIFVALSSRLGITLLWDGGMRVYVRLAPHLRGQVGGLCGNFDGDTENDFATRQGIVESTPDLFGNSWKVSPSCPDVENQDLRDPCALNPHRMTWARKRCAVLTQELFSRCHTEVSFQQFYDWCVFDACG</sequence>
<comment type="subcellular location">
    <subcellularLocation>
        <location evidence="1">Secreted</location>
    </subcellularLocation>
</comment>
<dbReference type="PROSITE" id="PS51233">
    <property type="entry name" value="VWFD"/>
    <property type="match status" value="1"/>
</dbReference>
<evidence type="ECO:0000313" key="6">
    <source>
        <dbReference type="EMBL" id="MEQ2273825.1"/>
    </source>
</evidence>
<dbReference type="Pfam" id="PF08742">
    <property type="entry name" value="C8"/>
    <property type="match status" value="1"/>
</dbReference>
<comment type="caution">
    <text evidence="6">The sequence shown here is derived from an EMBL/GenBank/DDBJ whole genome shotgun (WGS) entry which is preliminary data.</text>
</comment>
<evidence type="ECO:0000256" key="3">
    <source>
        <dbReference type="ARBA" id="ARBA00023157"/>
    </source>
</evidence>
<evidence type="ECO:0000313" key="7">
    <source>
        <dbReference type="Proteomes" id="UP001444071"/>
    </source>
</evidence>
<dbReference type="PANTHER" id="PTHR11339:SF396">
    <property type="entry name" value="SCO-SPONDIN"/>
    <property type="match status" value="1"/>
</dbReference>
<feature type="domain" description="VWFD" evidence="5">
    <location>
        <begin position="48"/>
        <end position="218"/>
    </location>
</feature>
<dbReference type="InterPro" id="IPR001846">
    <property type="entry name" value="VWF_type-D"/>
</dbReference>
<dbReference type="EMBL" id="JAHRIM010073025">
    <property type="protein sequence ID" value="MEQ2273825.1"/>
    <property type="molecule type" value="Genomic_DNA"/>
</dbReference>
<feature type="non-terminal residue" evidence="6">
    <location>
        <position position="1"/>
    </location>
</feature>
<keyword evidence="2" id="KW-0964">Secreted</keyword>
<evidence type="ECO:0000259" key="5">
    <source>
        <dbReference type="PROSITE" id="PS51233"/>
    </source>
</evidence>
<reference evidence="6 7" key="1">
    <citation type="submission" date="2021-06" db="EMBL/GenBank/DDBJ databases">
        <authorList>
            <person name="Palmer J.M."/>
        </authorList>
    </citation>
    <scope>NUCLEOTIDE SEQUENCE [LARGE SCALE GENOMIC DNA]</scope>
    <source>
        <strain evidence="6 7">XR_2019</strain>
        <tissue evidence="6">Muscle</tissue>
    </source>
</reference>
<accession>A0ABV0WWB1</accession>
<keyword evidence="7" id="KW-1185">Reference proteome</keyword>